<dbReference type="EC" id="4.2.1.96" evidence="3"/>
<dbReference type="GO" id="GO:0008124">
    <property type="term" value="F:4-alpha-hydroxytetrahydrobiopterin dehydratase activity"/>
    <property type="evidence" value="ECO:0007669"/>
    <property type="project" value="UniProtKB-EC"/>
</dbReference>
<evidence type="ECO:0000256" key="6">
    <source>
        <dbReference type="SAM" id="MobiDB-lite"/>
    </source>
</evidence>
<feature type="region of interest" description="Disordered" evidence="6">
    <location>
        <begin position="1"/>
        <end position="24"/>
    </location>
</feature>
<evidence type="ECO:0000256" key="2">
    <source>
        <dbReference type="ARBA" id="ARBA00006472"/>
    </source>
</evidence>
<evidence type="ECO:0000256" key="3">
    <source>
        <dbReference type="ARBA" id="ARBA00013252"/>
    </source>
</evidence>
<name>A0A7S3PY76_9STRA</name>
<evidence type="ECO:0000313" key="7">
    <source>
        <dbReference type="EMBL" id="CAE0459644.1"/>
    </source>
</evidence>
<dbReference type="InterPro" id="IPR001533">
    <property type="entry name" value="Pterin_deHydtase"/>
</dbReference>
<dbReference type="AlphaFoldDB" id="A0A7S3PY76"/>
<reference evidence="7" key="1">
    <citation type="submission" date="2021-01" db="EMBL/GenBank/DDBJ databases">
        <authorList>
            <person name="Corre E."/>
            <person name="Pelletier E."/>
            <person name="Niang G."/>
            <person name="Scheremetjew M."/>
            <person name="Finn R."/>
            <person name="Kale V."/>
            <person name="Holt S."/>
            <person name="Cochrane G."/>
            <person name="Meng A."/>
            <person name="Brown T."/>
            <person name="Cohen L."/>
        </authorList>
    </citation>
    <scope>NUCLEOTIDE SEQUENCE</scope>
    <source>
        <strain evidence="7">MM31A-1</strain>
    </source>
</reference>
<comment type="catalytic activity">
    <reaction evidence="1">
        <text>(4aS,6R)-4a-hydroxy-L-erythro-5,6,7,8-tetrahydrobiopterin = (6R)-L-erythro-6,7-dihydrobiopterin + H2O</text>
        <dbReference type="Rhea" id="RHEA:11920"/>
        <dbReference type="ChEBI" id="CHEBI:15377"/>
        <dbReference type="ChEBI" id="CHEBI:15642"/>
        <dbReference type="ChEBI" id="CHEBI:43120"/>
        <dbReference type="EC" id="4.2.1.96"/>
    </reaction>
</comment>
<dbReference type="SUPFAM" id="SSF55248">
    <property type="entry name" value="PCD-like"/>
    <property type="match status" value="1"/>
</dbReference>
<accession>A0A7S3PY76</accession>
<organism evidence="7">
    <name type="scientific">Chaetoceros debilis</name>
    <dbReference type="NCBI Taxonomy" id="122233"/>
    <lineage>
        <taxon>Eukaryota</taxon>
        <taxon>Sar</taxon>
        <taxon>Stramenopiles</taxon>
        <taxon>Ochrophyta</taxon>
        <taxon>Bacillariophyta</taxon>
        <taxon>Coscinodiscophyceae</taxon>
        <taxon>Chaetocerotophycidae</taxon>
        <taxon>Chaetocerotales</taxon>
        <taxon>Chaetocerotaceae</taxon>
        <taxon>Chaetoceros</taxon>
    </lineage>
</organism>
<protein>
    <recommendedName>
        <fullName evidence="3">4a-hydroxytetrahydrobiopterin dehydratase</fullName>
        <ecNumber evidence="3">4.2.1.96</ecNumber>
    </recommendedName>
    <alternativeName>
        <fullName evidence="5">4-alpha-hydroxy-tetrahydropterin dehydratase</fullName>
    </alternativeName>
</protein>
<keyword evidence="4" id="KW-0456">Lyase</keyword>
<dbReference type="GO" id="GO:0006729">
    <property type="term" value="P:tetrahydrobiopterin biosynthetic process"/>
    <property type="evidence" value="ECO:0007669"/>
    <property type="project" value="InterPro"/>
</dbReference>
<dbReference type="PANTHER" id="PTHR12599:SF0">
    <property type="entry name" value="PTERIN-4-ALPHA-CARBINOLAMINE DEHYDRATASE"/>
    <property type="match status" value="1"/>
</dbReference>
<dbReference type="PANTHER" id="PTHR12599">
    <property type="entry name" value="PTERIN-4-ALPHA-CARBINOLAMINE DEHYDRATASE"/>
    <property type="match status" value="1"/>
</dbReference>
<gene>
    <name evidence="7" type="ORF">CDEB00056_LOCUS4485</name>
</gene>
<sequence length="158" mass="16961">MSQNQNDPSSSGDGDGADAGTKAKCVPCESLDPSSLLSLKQAEKKLSILSSSIWKSVIGSDSDDFVSKIHKSFTAKNFQAALDAINAIGVIAEREGHHPDLHLTSFREVEVVIYTHSVGGLTMNDVTLAKMIEDEVQIMYSPKWLRENPDAAASAIGK</sequence>
<evidence type="ECO:0000256" key="5">
    <source>
        <dbReference type="ARBA" id="ARBA00030497"/>
    </source>
</evidence>
<proteinExistence type="inferred from homology"/>
<dbReference type="EMBL" id="HBIO01006171">
    <property type="protein sequence ID" value="CAE0459644.1"/>
    <property type="molecule type" value="Transcribed_RNA"/>
</dbReference>
<evidence type="ECO:0000256" key="4">
    <source>
        <dbReference type="ARBA" id="ARBA00023239"/>
    </source>
</evidence>
<dbReference type="Pfam" id="PF01329">
    <property type="entry name" value="Pterin_4a"/>
    <property type="match status" value="1"/>
</dbReference>
<dbReference type="Gene3D" id="3.30.1360.20">
    <property type="entry name" value="Transcriptional coactivator/pterin dehydratase"/>
    <property type="match status" value="1"/>
</dbReference>
<dbReference type="InterPro" id="IPR036428">
    <property type="entry name" value="PCD_sf"/>
</dbReference>
<comment type="similarity">
    <text evidence="2">Belongs to the pterin-4-alpha-carbinolamine dehydratase family.</text>
</comment>
<evidence type="ECO:0000256" key="1">
    <source>
        <dbReference type="ARBA" id="ARBA00001554"/>
    </source>
</evidence>